<evidence type="ECO:0000313" key="1">
    <source>
        <dbReference type="EMBL" id="KKT67955.1"/>
    </source>
</evidence>
<dbReference type="EMBL" id="LCJA01000009">
    <property type="protein sequence ID" value="KKT67955.1"/>
    <property type="molecule type" value="Genomic_DNA"/>
</dbReference>
<dbReference type="Proteomes" id="UP000034604">
    <property type="component" value="Unassembled WGS sequence"/>
</dbReference>
<reference evidence="1 2" key="1">
    <citation type="journal article" date="2015" name="Nature">
        <title>rRNA introns, odd ribosomes, and small enigmatic genomes across a large radiation of phyla.</title>
        <authorList>
            <person name="Brown C.T."/>
            <person name="Hug L.A."/>
            <person name="Thomas B.C."/>
            <person name="Sharon I."/>
            <person name="Castelle C.J."/>
            <person name="Singh A."/>
            <person name="Wilkins M.J."/>
            <person name="Williams K.H."/>
            <person name="Banfield J.F."/>
        </authorList>
    </citation>
    <scope>NUCLEOTIDE SEQUENCE [LARGE SCALE GENOMIC DNA]</scope>
</reference>
<sequence length="79" mass="9361">MIDGADVVFDQYFKQPISVHDIESFQDAIERFRGVDVHGDNIVFTVFLLKCGNEFAPYLTKSTSDEYSFHKIHYRRIWR</sequence>
<dbReference type="AlphaFoldDB" id="A0A0G1J9J8"/>
<organism evidence="1 2">
    <name type="scientific">Candidatus Collierbacteria bacterium GW2011_GWB1_44_35</name>
    <dbReference type="NCBI Taxonomy" id="1618383"/>
    <lineage>
        <taxon>Bacteria</taxon>
        <taxon>Candidatus Collieribacteriota</taxon>
    </lineage>
</organism>
<name>A0A0G1J9J8_9BACT</name>
<accession>A0A0G1J9J8</accession>
<comment type="caution">
    <text evidence="1">The sequence shown here is derived from an EMBL/GenBank/DDBJ whole genome shotgun (WGS) entry which is preliminary data.</text>
</comment>
<gene>
    <name evidence="1" type="ORF">UW62_C0009G0008</name>
</gene>
<proteinExistence type="predicted"/>
<protein>
    <submittedName>
        <fullName evidence="1">Uncharacterized protein</fullName>
    </submittedName>
</protein>
<evidence type="ECO:0000313" key="2">
    <source>
        <dbReference type="Proteomes" id="UP000034604"/>
    </source>
</evidence>